<protein>
    <submittedName>
        <fullName evidence="1">Uncharacterized protein</fullName>
    </submittedName>
</protein>
<keyword evidence="2" id="KW-1185">Reference proteome</keyword>
<dbReference type="EMBL" id="JACJPW010000015">
    <property type="protein sequence ID" value="MBD2181043.1"/>
    <property type="molecule type" value="Genomic_DNA"/>
</dbReference>
<accession>A0A926ZFF0</accession>
<gene>
    <name evidence="1" type="ORF">H6G03_08005</name>
</gene>
<dbReference type="Proteomes" id="UP000641646">
    <property type="component" value="Unassembled WGS sequence"/>
</dbReference>
<reference evidence="1" key="2">
    <citation type="submission" date="2020-08" db="EMBL/GenBank/DDBJ databases">
        <authorList>
            <person name="Chen M."/>
            <person name="Teng W."/>
            <person name="Zhao L."/>
            <person name="Hu C."/>
            <person name="Zhou Y."/>
            <person name="Han B."/>
            <person name="Song L."/>
            <person name="Shu W."/>
        </authorList>
    </citation>
    <scope>NUCLEOTIDE SEQUENCE</scope>
    <source>
        <strain evidence="1">FACHB-1375</strain>
    </source>
</reference>
<comment type="caution">
    <text evidence="1">The sequence shown here is derived from an EMBL/GenBank/DDBJ whole genome shotgun (WGS) entry which is preliminary data.</text>
</comment>
<organism evidence="1 2">
    <name type="scientific">Aerosakkonema funiforme FACHB-1375</name>
    <dbReference type="NCBI Taxonomy" id="2949571"/>
    <lineage>
        <taxon>Bacteria</taxon>
        <taxon>Bacillati</taxon>
        <taxon>Cyanobacteriota</taxon>
        <taxon>Cyanophyceae</taxon>
        <taxon>Oscillatoriophycideae</taxon>
        <taxon>Aerosakkonematales</taxon>
        <taxon>Aerosakkonemataceae</taxon>
        <taxon>Aerosakkonema</taxon>
    </lineage>
</organism>
<reference evidence="1" key="1">
    <citation type="journal article" date="2015" name="ISME J.">
        <title>Draft Genome Sequence of Streptomyces incarnatus NRRL8089, which Produces the Nucleoside Antibiotic Sinefungin.</title>
        <authorList>
            <person name="Oshima K."/>
            <person name="Hattori M."/>
            <person name="Shimizu H."/>
            <person name="Fukuda K."/>
            <person name="Nemoto M."/>
            <person name="Inagaki K."/>
            <person name="Tamura T."/>
        </authorList>
    </citation>
    <scope>NUCLEOTIDE SEQUENCE</scope>
    <source>
        <strain evidence="1">FACHB-1375</strain>
    </source>
</reference>
<sequence length="75" mass="8671">MPSPSISTRPEIAVTQLTSSQEADLNQWYEELDGKWLTAINDSASEESQELAAMEANWLAEQEYYHDRYLYADRI</sequence>
<evidence type="ECO:0000313" key="1">
    <source>
        <dbReference type="EMBL" id="MBD2181043.1"/>
    </source>
</evidence>
<proteinExistence type="predicted"/>
<name>A0A926ZFF0_9CYAN</name>
<evidence type="ECO:0000313" key="2">
    <source>
        <dbReference type="Proteomes" id="UP000641646"/>
    </source>
</evidence>
<dbReference type="AlphaFoldDB" id="A0A926ZFF0"/>
<dbReference type="RefSeq" id="WP_190463806.1">
    <property type="nucleotide sequence ID" value="NZ_JACJPW010000015.1"/>
</dbReference>